<dbReference type="InterPro" id="IPR013320">
    <property type="entry name" value="ConA-like_dom_sf"/>
</dbReference>
<dbReference type="PROSITE" id="PS50060">
    <property type="entry name" value="MAM_2"/>
    <property type="match status" value="4"/>
</dbReference>
<feature type="compositionally biased region" description="Low complexity" evidence="6">
    <location>
        <begin position="1111"/>
        <end position="1171"/>
    </location>
</feature>
<evidence type="ECO:0000256" key="6">
    <source>
        <dbReference type="SAM" id="MobiDB-lite"/>
    </source>
</evidence>
<dbReference type="InterPro" id="IPR001881">
    <property type="entry name" value="EGF-like_Ca-bd_dom"/>
</dbReference>
<dbReference type="Pfam" id="PF00629">
    <property type="entry name" value="MAM"/>
    <property type="match status" value="4"/>
</dbReference>
<feature type="domain" description="MAM" evidence="9">
    <location>
        <begin position="53"/>
        <end position="216"/>
    </location>
</feature>
<evidence type="ECO:0000313" key="11">
    <source>
        <dbReference type="Proteomes" id="UP001642483"/>
    </source>
</evidence>
<keyword evidence="3" id="KW-0677">Repeat</keyword>
<feature type="disulfide bond" evidence="5">
    <location>
        <begin position="567"/>
        <end position="576"/>
    </location>
</feature>
<feature type="domain" description="EGF-like" evidence="8">
    <location>
        <begin position="215"/>
        <end position="255"/>
    </location>
</feature>
<feature type="transmembrane region" description="Helical" evidence="7">
    <location>
        <begin position="1204"/>
        <end position="1227"/>
    </location>
</feature>
<evidence type="ECO:0000256" key="1">
    <source>
        <dbReference type="ARBA" id="ARBA00009738"/>
    </source>
</evidence>
<dbReference type="Pfam" id="PF00008">
    <property type="entry name" value="EGF"/>
    <property type="match status" value="8"/>
</dbReference>
<dbReference type="PANTHER" id="PTHR23282">
    <property type="entry name" value="APICAL ENDOSOMAL GLYCOPROTEIN PRECURSOR"/>
    <property type="match status" value="1"/>
</dbReference>
<keyword evidence="2 5" id="KW-0245">EGF-like domain</keyword>
<dbReference type="Gene3D" id="2.10.25.10">
    <property type="entry name" value="Laminin"/>
    <property type="match status" value="10"/>
</dbReference>
<evidence type="ECO:0000313" key="10">
    <source>
        <dbReference type="EMBL" id="CAK8694007.1"/>
    </source>
</evidence>
<dbReference type="PANTHER" id="PTHR23282:SF101">
    <property type="entry name" value="MAM DOMAIN-CONTAINING PROTEIN"/>
    <property type="match status" value="1"/>
</dbReference>
<dbReference type="InterPro" id="IPR000742">
    <property type="entry name" value="EGF"/>
</dbReference>
<feature type="disulfide bond" evidence="5">
    <location>
        <begin position="323"/>
        <end position="332"/>
    </location>
</feature>
<feature type="disulfide bond" evidence="5">
    <location>
        <begin position="892"/>
        <end position="901"/>
    </location>
</feature>
<comment type="caution">
    <text evidence="5">Lacks conserved residue(s) required for the propagation of feature annotation.</text>
</comment>
<feature type="region of interest" description="Disordered" evidence="6">
    <location>
        <begin position="1111"/>
        <end position="1194"/>
    </location>
</feature>
<feature type="disulfide bond" evidence="5">
    <location>
        <begin position="930"/>
        <end position="939"/>
    </location>
</feature>
<comment type="caution">
    <text evidence="10">The sequence shown here is derived from an EMBL/GenBank/DDBJ whole genome shotgun (WGS) entry which is preliminary data.</text>
</comment>
<dbReference type="InterPro" id="IPR000152">
    <property type="entry name" value="EGF-type_Asp/Asn_hydroxyl_site"/>
</dbReference>
<protein>
    <submittedName>
        <fullName evidence="10">Uncharacterized protein</fullName>
    </submittedName>
</protein>
<dbReference type="CDD" id="cd06263">
    <property type="entry name" value="MAM"/>
    <property type="match status" value="4"/>
</dbReference>
<feature type="disulfide bond" evidence="5">
    <location>
        <begin position="339"/>
        <end position="349"/>
    </location>
</feature>
<dbReference type="SMART" id="SM00137">
    <property type="entry name" value="MAM"/>
    <property type="match status" value="4"/>
</dbReference>
<feature type="domain" description="EGF-like" evidence="8">
    <location>
        <begin position="792"/>
        <end position="828"/>
    </location>
</feature>
<feature type="domain" description="EGF-like" evidence="8">
    <location>
        <begin position="904"/>
        <end position="940"/>
    </location>
</feature>
<keyword evidence="7" id="KW-1133">Transmembrane helix</keyword>
<evidence type="ECO:0000256" key="2">
    <source>
        <dbReference type="ARBA" id="ARBA00022536"/>
    </source>
</evidence>
<feature type="domain" description="MAM" evidence="9">
    <location>
        <begin position="619"/>
        <end position="793"/>
    </location>
</feature>
<name>A0ABP0GQM7_CLALP</name>
<sequence length="1258" mass="136339">MFLLDKQKSCIQSLHIIEASGSRFKSNSCKVEMNFLVGFLCFFIASPGLTASFKCDFEVDTCGFDSDTSYPMDWIRNTGSTGNRLTGPEQDHTTGSGYYYYMESGQADGGDLSRTVSPVLSGTGGNCSVVQFYYYMYGDDIGTLNLYLAQGPPYTFEHPLWSLSGEQGKKWIKAEINVTFHSDYKIAFEGIAARSLFYNGDIAIDDVSVDAGKCEYVPCSSAVPWCQNGGNCVDVNDMATYVCECAPGWEGEHCDSDVDECASTPCQNGGTCTHGVNQYKCICDLGYHGSNCEYIDQCISPDLSRCYNGGTCHAFENDFNCTCAPGFAGDFCQINIDECQPNPCLNGECADLVNDYNCTCDKGWVGYSCEFRTGGCDFDRGYEVCGYSITPTVDYTWIQNLGQTPTFGTGPKGDHTSGEGFYMYADATDQPNQARGLLYSPVFGDSSVGSCTTVTFWYMMSGGSMGRLNVYVSGTGNNDLETNPILTLEGDQGSAWLEETIEISSLVPYSIIFEAVARASIVYSGDIAVDDVTIQPNTCKFKSCPGLPCKNGGTCFEDAGAGFLCSCTDQWTGPTCEEDALQCLSNPCQNGGTCVEGHQSFQCTCLPLYVGKYCEYVKGSCDFEDPDDPTCSYQDDLTGNFMWRRWQGSTPSPQTGPSSDHTIGGNPGGYYLYAESTDQASGDKARIKTPTIEGSGNTCTQLSFWYYMQGATVGQLAVYLEFPGEPLGGPIWSQVSGSRQGWINVAVNISVPKDFLGVFEAVTEDQSLIDFDNRGDIAIDDVIVTPNLSGCSYQECFAQPCQNGGTCLDEQNGFKCICDDNHSGPTCEFYNQCDPNPCVNGGLCEKGGDGNFQCICESGWIGVRCAEVDFCFPDPCKNGATCTTDTQYHCECPEGYEGDTCTINPDDCAVKPCLNGGTCIDGLNSYTCQCPINLEGASCERVPVSCDFEGSVFCDWTADESSDFDWIINSGLGTNFPLSGPSVDHTTGLPAGYYIYTPLIDKRPPDGSLYRIRSPQVVIAEYGYNNFEVAIYYHMKGDGMGTFNVFVKEAGSEEYSILELIGEQGNNWKQFDTSITVATDFYVILEHRVRETTFYFGDLAVDDVKITLNESDTNEPSTSSSSTEQVSTSATTPTTTTRTVATETDSQATTTMKQTTTTVKRTTTTVKQTTTLSPTEIDKSKSTTGAGVDGPKPGGGDGVDAGTIAGAVIGAILGLLMILTVVYWFVIRPGRKQSEQRQKIMKYADHGPSGFDNPSYSL</sequence>
<keyword evidence="11" id="KW-1185">Reference proteome</keyword>
<feature type="disulfide bond" evidence="5">
    <location>
        <begin position="360"/>
        <end position="369"/>
    </location>
</feature>
<gene>
    <name evidence="10" type="ORF">CVLEPA_LOCUS27282</name>
</gene>
<feature type="domain" description="EGF-like" evidence="8">
    <location>
        <begin position="867"/>
        <end position="902"/>
    </location>
</feature>
<keyword evidence="4 5" id="KW-1015">Disulfide bond</keyword>
<dbReference type="PROSITE" id="PS01186">
    <property type="entry name" value="EGF_2"/>
    <property type="match status" value="6"/>
</dbReference>
<feature type="disulfide bond" evidence="5">
    <location>
        <begin position="283"/>
        <end position="292"/>
    </location>
</feature>
<dbReference type="Gene3D" id="2.60.120.200">
    <property type="match status" value="4"/>
</dbReference>
<dbReference type="PROSITE" id="PS01187">
    <property type="entry name" value="EGF_CA"/>
    <property type="match status" value="2"/>
</dbReference>
<dbReference type="Pfam" id="PF12661">
    <property type="entry name" value="hEGF"/>
    <property type="match status" value="2"/>
</dbReference>
<dbReference type="Proteomes" id="UP001642483">
    <property type="component" value="Unassembled WGS sequence"/>
</dbReference>
<dbReference type="PROSITE" id="PS00010">
    <property type="entry name" value="ASX_HYDROXYL"/>
    <property type="match status" value="3"/>
</dbReference>
<keyword evidence="7" id="KW-0812">Transmembrane</keyword>
<feature type="disulfide bond" evidence="5">
    <location>
        <begin position="605"/>
        <end position="614"/>
    </location>
</feature>
<feature type="domain" description="EGF-like" evidence="8">
    <location>
        <begin position="829"/>
        <end position="866"/>
    </location>
</feature>
<dbReference type="InterPro" id="IPR000998">
    <property type="entry name" value="MAM_dom"/>
</dbReference>
<dbReference type="InterPro" id="IPR013032">
    <property type="entry name" value="EGF-like_CS"/>
</dbReference>
<dbReference type="SMART" id="SM00181">
    <property type="entry name" value="EGF"/>
    <property type="match status" value="10"/>
</dbReference>
<feature type="disulfide bond" evidence="5">
    <location>
        <begin position="818"/>
        <end position="827"/>
    </location>
</feature>
<comment type="similarity">
    <text evidence="1">Belongs to the nephronectin family.</text>
</comment>
<feature type="domain" description="EGF-like" evidence="8">
    <location>
        <begin position="257"/>
        <end position="293"/>
    </location>
</feature>
<dbReference type="PROSITE" id="PS00022">
    <property type="entry name" value="EGF_1"/>
    <property type="match status" value="10"/>
</dbReference>
<dbReference type="CDD" id="cd00054">
    <property type="entry name" value="EGF_CA"/>
    <property type="match status" value="9"/>
</dbReference>
<feature type="domain" description="MAM" evidence="9">
    <location>
        <begin position="374"/>
        <end position="541"/>
    </location>
</feature>
<keyword evidence="7" id="KW-0472">Membrane</keyword>
<proteinExistence type="inferred from homology"/>
<dbReference type="SUPFAM" id="SSF57196">
    <property type="entry name" value="EGF/Laminin"/>
    <property type="match status" value="10"/>
</dbReference>
<evidence type="ECO:0000256" key="5">
    <source>
        <dbReference type="PROSITE-ProRule" id="PRU00076"/>
    </source>
</evidence>
<dbReference type="PRINTS" id="PR00010">
    <property type="entry name" value="EGFBLOOD"/>
</dbReference>
<evidence type="ECO:0000256" key="4">
    <source>
        <dbReference type="ARBA" id="ARBA00023157"/>
    </source>
</evidence>
<feature type="domain" description="EGF-like" evidence="8">
    <location>
        <begin position="579"/>
        <end position="615"/>
    </location>
</feature>
<evidence type="ECO:0000259" key="9">
    <source>
        <dbReference type="PROSITE" id="PS50060"/>
    </source>
</evidence>
<dbReference type="EMBL" id="CAWYQH010000141">
    <property type="protein sequence ID" value="CAK8694007.1"/>
    <property type="molecule type" value="Genomic_DNA"/>
</dbReference>
<feature type="disulfide bond" evidence="5">
    <location>
        <begin position="856"/>
        <end position="865"/>
    </location>
</feature>
<evidence type="ECO:0000259" key="8">
    <source>
        <dbReference type="PROSITE" id="PS50026"/>
    </source>
</evidence>
<feature type="disulfide bond" evidence="5">
    <location>
        <begin position="245"/>
        <end position="254"/>
    </location>
</feature>
<dbReference type="InterPro" id="IPR051560">
    <property type="entry name" value="MAM_domain-containing"/>
</dbReference>
<organism evidence="10 11">
    <name type="scientific">Clavelina lepadiformis</name>
    <name type="common">Light-bulb sea squirt</name>
    <name type="synonym">Ascidia lepadiformis</name>
    <dbReference type="NCBI Taxonomy" id="159417"/>
    <lineage>
        <taxon>Eukaryota</taxon>
        <taxon>Metazoa</taxon>
        <taxon>Chordata</taxon>
        <taxon>Tunicata</taxon>
        <taxon>Ascidiacea</taxon>
        <taxon>Aplousobranchia</taxon>
        <taxon>Clavelinidae</taxon>
        <taxon>Clavelina</taxon>
    </lineage>
</organism>
<evidence type="ECO:0000256" key="3">
    <source>
        <dbReference type="ARBA" id="ARBA00022737"/>
    </source>
</evidence>
<dbReference type="InterPro" id="IPR018097">
    <property type="entry name" value="EGF_Ca-bd_CS"/>
</dbReference>
<evidence type="ECO:0000256" key="7">
    <source>
        <dbReference type="SAM" id="Phobius"/>
    </source>
</evidence>
<reference evidence="10 11" key="1">
    <citation type="submission" date="2024-02" db="EMBL/GenBank/DDBJ databases">
        <authorList>
            <person name="Daric V."/>
            <person name="Darras S."/>
        </authorList>
    </citation>
    <scope>NUCLEOTIDE SEQUENCE [LARGE SCALE GENOMIC DNA]</scope>
</reference>
<feature type="disulfide bond" evidence="5">
    <location>
        <begin position="226"/>
        <end position="243"/>
    </location>
</feature>
<accession>A0ABP0GQM7</accession>
<feature type="domain" description="MAM" evidence="9">
    <location>
        <begin position="944"/>
        <end position="1113"/>
    </location>
</feature>
<dbReference type="SUPFAM" id="SSF49899">
    <property type="entry name" value="Concanavalin A-like lectins/glucanases"/>
    <property type="match status" value="4"/>
</dbReference>
<dbReference type="PROSITE" id="PS50026">
    <property type="entry name" value="EGF_3"/>
    <property type="match status" value="10"/>
</dbReference>
<feature type="domain" description="EGF-like" evidence="8">
    <location>
        <begin position="540"/>
        <end position="577"/>
    </location>
</feature>
<dbReference type="SMART" id="SM00179">
    <property type="entry name" value="EGF_CA"/>
    <property type="match status" value="10"/>
</dbReference>
<feature type="domain" description="EGF-like" evidence="8">
    <location>
        <begin position="335"/>
        <end position="370"/>
    </location>
</feature>
<feature type="domain" description="EGF-like" evidence="8">
    <location>
        <begin position="294"/>
        <end position="333"/>
    </location>
</feature>